<dbReference type="GeneID" id="64667955"/>
<organism evidence="1 2">
    <name type="scientific">Suillus fuscotomentosus</name>
    <dbReference type="NCBI Taxonomy" id="1912939"/>
    <lineage>
        <taxon>Eukaryota</taxon>
        <taxon>Fungi</taxon>
        <taxon>Dikarya</taxon>
        <taxon>Basidiomycota</taxon>
        <taxon>Agaricomycotina</taxon>
        <taxon>Agaricomycetes</taxon>
        <taxon>Agaricomycetidae</taxon>
        <taxon>Boletales</taxon>
        <taxon>Suillineae</taxon>
        <taxon>Suillaceae</taxon>
        <taxon>Suillus</taxon>
    </lineage>
</organism>
<sequence length="151" mass="16880">LPATMQVDQCWMKKYLPTVMLWAGSYDDIWNIPDEVLLLHAQLIFNAVYKDLNITIVHGGVIHSLTAQHISKWCSNFGSTGIVIILDFLTRNSNCDPVELAKSLIAGYAFLFEDPENPSPLTTYCSPFILQLLGTAHLNAINGYVEVPRLD</sequence>
<gene>
    <name evidence="1" type="ORF">F5891DRAFT_913141</name>
</gene>
<name>A0AAD4E0A6_9AGAM</name>
<protein>
    <submittedName>
        <fullName evidence="1">Uncharacterized protein</fullName>
    </submittedName>
</protein>
<dbReference type="Proteomes" id="UP001195769">
    <property type="component" value="Unassembled WGS sequence"/>
</dbReference>
<feature type="non-terminal residue" evidence="1">
    <location>
        <position position="1"/>
    </location>
</feature>
<dbReference type="EMBL" id="JABBWK010000051">
    <property type="protein sequence ID" value="KAG1896851.1"/>
    <property type="molecule type" value="Genomic_DNA"/>
</dbReference>
<evidence type="ECO:0000313" key="2">
    <source>
        <dbReference type="Proteomes" id="UP001195769"/>
    </source>
</evidence>
<comment type="caution">
    <text evidence="1">The sequence shown here is derived from an EMBL/GenBank/DDBJ whole genome shotgun (WGS) entry which is preliminary data.</text>
</comment>
<accession>A0AAD4E0A6</accession>
<proteinExistence type="predicted"/>
<keyword evidence="2" id="KW-1185">Reference proteome</keyword>
<dbReference type="AlphaFoldDB" id="A0AAD4E0A6"/>
<feature type="non-terminal residue" evidence="1">
    <location>
        <position position="151"/>
    </location>
</feature>
<reference evidence="1" key="1">
    <citation type="journal article" date="2020" name="New Phytol.">
        <title>Comparative genomics reveals dynamic genome evolution in host specialist ectomycorrhizal fungi.</title>
        <authorList>
            <person name="Lofgren L.A."/>
            <person name="Nguyen N.H."/>
            <person name="Vilgalys R."/>
            <person name="Ruytinx J."/>
            <person name="Liao H.L."/>
            <person name="Branco S."/>
            <person name="Kuo A."/>
            <person name="LaButti K."/>
            <person name="Lipzen A."/>
            <person name="Andreopoulos W."/>
            <person name="Pangilinan J."/>
            <person name="Riley R."/>
            <person name="Hundley H."/>
            <person name="Na H."/>
            <person name="Barry K."/>
            <person name="Grigoriev I.V."/>
            <person name="Stajich J.E."/>
            <person name="Kennedy P.G."/>
        </authorList>
    </citation>
    <scope>NUCLEOTIDE SEQUENCE</scope>
    <source>
        <strain evidence="1">FC203</strain>
    </source>
</reference>
<dbReference type="RefSeq" id="XP_041222427.1">
    <property type="nucleotide sequence ID" value="XM_041373657.1"/>
</dbReference>
<evidence type="ECO:0000313" key="1">
    <source>
        <dbReference type="EMBL" id="KAG1896851.1"/>
    </source>
</evidence>